<dbReference type="Proteomes" id="UP000005239">
    <property type="component" value="Unassembled WGS sequence"/>
</dbReference>
<evidence type="ECO:0000256" key="5">
    <source>
        <dbReference type="ARBA" id="ARBA00023136"/>
    </source>
</evidence>
<dbReference type="OrthoDB" id="10056816at2759"/>
<keyword evidence="4 6" id="KW-1133">Transmembrane helix</keyword>
<protein>
    <submittedName>
        <fullName evidence="7">Uncharacterized protein</fullName>
    </submittedName>
</protein>
<feature type="transmembrane region" description="Helical" evidence="6">
    <location>
        <begin position="65"/>
        <end position="87"/>
    </location>
</feature>
<proteinExistence type="inferred from homology"/>
<dbReference type="PANTHER" id="PTHR22779:SF6">
    <property type="entry name" value="SD17342P"/>
    <property type="match status" value="1"/>
</dbReference>
<organism evidence="7 8">
    <name type="scientific">Pristionchus pacificus</name>
    <name type="common">Parasitic nematode worm</name>
    <dbReference type="NCBI Taxonomy" id="54126"/>
    <lineage>
        <taxon>Eukaryota</taxon>
        <taxon>Metazoa</taxon>
        <taxon>Ecdysozoa</taxon>
        <taxon>Nematoda</taxon>
        <taxon>Chromadorea</taxon>
        <taxon>Rhabditida</taxon>
        <taxon>Rhabditina</taxon>
        <taxon>Diplogasteromorpha</taxon>
        <taxon>Diplogasteroidea</taxon>
        <taxon>Neodiplogasteridae</taxon>
        <taxon>Pristionchus</taxon>
    </lineage>
</organism>
<evidence type="ECO:0000256" key="6">
    <source>
        <dbReference type="SAM" id="Phobius"/>
    </source>
</evidence>
<dbReference type="PANTHER" id="PTHR22779">
    <property type="entry name" value="SD17342P"/>
    <property type="match status" value="1"/>
</dbReference>
<dbReference type="EnsemblMetazoa" id="PPA46797.1">
    <property type="protein sequence ID" value="PPA46797.1"/>
    <property type="gene ID" value="WBGene00304576"/>
</dbReference>
<evidence type="ECO:0000256" key="3">
    <source>
        <dbReference type="ARBA" id="ARBA00022692"/>
    </source>
</evidence>
<comment type="similarity">
    <text evidence="2">Belongs to the TMEM170 family.</text>
</comment>
<comment type="subcellular location">
    <subcellularLocation>
        <location evidence="1">Membrane</location>
        <topology evidence="1">Multi-pass membrane protein</topology>
    </subcellularLocation>
</comment>
<evidence type="ECO:0000256" key="2">
    <source>
        <dbReference type="ARBA" id="ARBA00006325"/>
    </source>
</evidence>
<evidence type="ECO:0000256" key="1">
    <source>
        <dbReference type="ARBA" id="ARBA00004141"/>
    </source>
</evidence>
<name>A0A8R1Z7F8_PRIPA</name>
<keyword evidence="3 6" id="KW-0812">Transmembrane</keyword>
<evidence type="ECO:0000313" key="8">
    <source>
        <dbReference type="Proteomes" id="UP000005239"/>
    </source>
</evidence>
<dbReference type="InterPro" id="IPR019334">
    <property type="entry name" value="TMEM170A/B/YPR153W-like"/>
</dbReference>
<dbReference type="AlphaFoldDB" id="A0A8R1Z7F8"/>
<dbReference type="Pfam" id="PF10190">
    <property type="entry name" value="Tmemb_170"/>
    <property type="match status" value="1"/>
</dbReference>
<reference evidence="8" key="1">
    <citation type="journal article" date="2008" name="Nat. Genet.">
        <title>The Pristionchus pacificus genome provides a unique perspective on nematode lifestyle and parasitism.</title>
        <authorList>
            <person name="Dieterich C."/>
            <person name="Clifton S.W."/>
            <person name="Schuster L.N."/>
            <person name="Chinwalla A."/>
            <person name="Delehaunty K."/>
            <person name="Dinkelacker I."/>
            <person name="Fulton L."/>
            <person name="Fulton R."/>
            <person name="Godfrey J."/>
            <person name="Minx P."/>
            <person name="Mitreva M."/>
            <person name="Roeseler W."/>
            <person name="Tian H."/>
            <person name="Witte H."/>
            <person name="Yang S.P."/>
            <person name="Wilson R.K."/>
            <person name="Sommer R.J."/>
        </authorList>
    </citation>
    <scope>NUCLEOTIDE SEQUENCE [LARGE SCALE GENOMIC DNA]</scope>
    <source>
        <strain evidence="8">PS312</strain>
    </source>
</reference>
<keyword evidence="8" id="KW-1185">Reference proteome</keyword>
<evidence type="ECO:0000256" key="4">
    <source>
        <dbReference type="ARBA" id="ARBA00022989"/>
    </source>
</evidence>
<feature type="transmembrane region" description="Helical" evidence="6">
    <location>
        <begin position="99"/>
        <end position="126"/>
    </location>
</feature>
<sequence>ARMSNETAALAQKEEYSLFPKQDNVTTAEFTLQGVFLMNGKYMSSFWELFVSVHSPTHRTLMAQLAILAWMALTYITVHVIAATVAVLKLRNHPYGFFIALPLLLMCVVGPATVGAITSAALAWALQTGGKEVSPWHCAFLGIIQTTIIAFVSFSRVLATL</sequence>
<reference evidence="7" key="2">
    <citation type="submission" date="2022-06" db="UniProtKB">
        <authorList>
            <consortium name="EnsemblMetazoa"/>
        </authorList>
    </citation>
    <scope>IDENTIFICATION</scope>
    <source>
        <strain evidence="7">PS312</strain>
    </source>
</reference>
<accession>A0A8R1Z7F8</accession>
<gene>
    <name evidence="7" type="primary">WBGene00304576</name>
</gene>
<feature type="transmembrane region" description="Helical" evidence="6">
    <location>
        <begin position="138"/>
        <end position="159"/>
    </location>
</feature>
<dbReference type="GO" id="GO:0016020">
    <property type="term" value="C:membrane"/>
    <property type="evidence" value="ECO:0007669"/>
    <property type="project" value="UniProtKB-SubCell"/>
</dbReference>
<keyword evidence="5 6" id="KW-0472">Membrane</keyword>
<evidence type="ECO:0000313" key="7">
    <source>
        <dbReference type="EnsemblMetazoa" id="PPA46797.1"/>
    </source>
</evidence>